<dbReference type="HOGENOM" id="CLU_3246062_0_0_11"/>
<reference evidence="1" key="1">
    <citation type="submission" date="2007-04" db="EMBL/GenBank/DDBJ databases">
        <authorList>
            <person name="Fulton L."/>
            <person name="Clifton S."/>
            <person name="Fulton B."/>
            <person name="Xu J."/>
            <person name="Minx P."/>
            <person name="Pepin K.H."/>
            <person name="Johnson M."/>
            <person name="Thiruvilangam P."/>
            <person name="Bhonagiri V."/>
            <person name="Nash W.E."/>
            <person name="Mardis E.R."/>
            <person name="Wilson R.K."/>
        </authorList>
    </citation>
    <scope>NUCLEOTIDE SEQUENCE [LARGE SCALE GENOMIC DNA]</scope>
    <source>
        <strain evidence="1">ATCC 17982</strain>
    </source>
</reference>
<evidence type="ECO:0000313" key="1">
    <source>
        <dbReference type="EMBL" id="EDN79774.1"/>
    </source>
</evidence>
<reference evidence="1" key="2">
    <citation type="submission" date="2015-05" db="EMBL/GenBank/DDBJ databases">
        <title>Draft genome sequence of Actinomyces odontolyticus (ATCC 17982).</title>
        <authorList>
            <person name="Sudarsanam P."/>
            <person name="Ley R."/>
            <person name="Guruge J."/>
            <person name="Turnbaugh P.J."/>
            <person name="Mahowald M."/>
            <person name="Liep D."/>
            <person name="Gordon J."/>
        </authorList>
    </citation>
    <scope>NUCLEOTIDE SEQUENCE</scope>
    <source>
        <strain evidence="1">ATCC 17982</strain>
    </source>
</reference>
<keyword evidence="2" id="KW-1185">Reference proteome</keyword>
<organism evidence="1 2">
    <name type="scientific">Schaalia dentiphila ATCC 17982</name>
    <dbReference type="NCBI Taxonomy" id="411466"/>
    <lineage>
        <taxon>Bacteria</taxon>
        <taxon>Bacillati</taxon>
        <taxon>Actinomycetota</taxon>
        <taxon>Actinomycetes</taxon>
        <taxon>Actinomycetales</taxon>
        <taxon>Actinomycetaceae</taxon>
        <taxon>Schaalia</taxon>
        <taxon>Schaalia dentiphila</taxon>
    </lineage>
</organism>
<dbReference type="AlphaFoldDB" id="A7B9A1"/>
<dbReference type="Proteomes" id="UP000003553">
    <property type="component" value="Unassembled WGS sequence"/>
</dbReference>
<gene>
    <name evidence="1" type="ORF">ACTODO_00202</name>
</gene>
<comment type="caution">
    <text evidence="1">The sequence shown here is derived from an EMBL/GenBank/DDBJ whole genome shotgun (WGS) entry which is preliminary data.</text>
</comment>
<name>A7B9A1_9ACTO</name>
<dbReference type="eggNOG" id="ENOG5030UI1">
    <property type="taxonomic scope" value="Bacteria"/>
</dbReference>
<evidence type="ECO:0000313" key="2">
    <source>
        <dbReference type="Proteomes" id="UP000003553"/>
    </source>
</evidence>
<dbReference type="EMBL" id="AAYI02000004">
    <property type="protein sequence ID" value="EDN79774.1"/>
    <property type="molecule type" value="Genomic_DNA"/>
</dbReference>
<protein>
    <submittedName>
        <fullName evidence="1">Uncharacterized protein</fullName>
    </submittedName>
</protein>
<accession>A7B9A1</accession>
<proteinExistence type="predicted"/>
<sequence length="42" mass="4817">MLLRGSGQYNGNTDRHMWSPPARGTLWFLGLPTPVVRPDKRH</sequence>